<gene>
    <name evidence="1" type="ORF">POPTR_019G002500v4</name>
</gene>
<evidence type="ECO:0000313" key="2">
    <source>
        <dbReference type="Proteomes" id="UP000006729"/>
    </source>
</evidence>
<name>A0ACC0RJY8_POPTR</name>
<protein>
    <submittedName>
        <fullName evidence="1">Uncharacterized protein</fullName>
    </submittedName>
</protein>
<accession>A0ACC0RJY8</accession>
<comment type="caution">
    <text evidence="1">The sequence shown here is derived from an EMBL/GenBank/DDBJ whole genome shotgun (WGS) entry which is preliminary data.</text>
</comment>
<dbReference type="EMBL" id="CM009308">
    <property type="protein sequence ID" value="KAI9376931.1"/>
    <property type="molecule type" value="Genomic_DNA"/>
</dbReference>
<dbReference type="Proteomes" id="UP000006729">
    <property type="component" value="Chromosome 19"/>
</dbReference>
<proteinExistence type="predicted"/>
<keyword evidence="2" id="KW-1185">Reference proteome</keyword>
<sequence>MASSSNSTNCWKYSVFLSFRGQETRNTFTAHLYHALCNKGINAFIDDKLERGEHITSQLNQIIEDSRISLVIFSENYARSIYCLDELVKILECKESKGQVVLPVFYNVDPSDVEEQKGSFGESLDFHETYLGINAEQLKQWREALTKAAQLSGWHLDRGNEAVFIRKIVEEVWAQLNHTSLHVAAYQVGLDQRIEELIHMLNIGSSNVCMVGICGLGGSGKTTVAKAVYNLINNQFEACCFLSNVREFSKRYGLVHLQEKLLFEILGDKTLVLGSVDRGINVIKDRLRHKKVLIVIDDVDHLDQLKQIAGERDWFGLGSKIIITTRDERLLVFHGVERLLRVKELCCDDALMLFCWHAFRNSHPPIDYLEISDQVVKYSKGLPLALVVLGSFLYGRSIPEWESELDKLRRIPNKQIYEVLKISFDGLEHHERAIFLDIACFFKGQEKDYVIKILDACDFDPVIGIQVLMEKSLVYIENNKLQMHDLLQWMGRQVVHQESPNVPGRRSRLWFHEDILHVLTENMGSYEVEGLMLDLPEAEEVHLSAKAFKKMKRLRILIVHNAQVIGGPENLPNALRWLEWPGCPLESMPSTFHARKLVVLNMHHSCIKQLGEGFKNYTTLKYIDFRDCEFLTETPDFSTIPNLERLNLEGCTSLVKIHNSVGYLAKLVFLSVEFCSNLKSISSHFRLRSLQTLLLTGCSKLEKFPDIEDKMACIERVSLNSTAIKELPLSIENLVGLKVMTLSFCRNLSRIPSSIYKLQHLKRLLLDGCSELTTFPENMPEETPPFCSNISMIANNDIMWFPMLTCLDLQNCKLSEVDFLMNLVCFSTLKDLDLSGNNFVNLPTCINRFTKLRRLELANCIWLEGIPELPRSIKRIGARNCTSLESYSELVRVFMFNTEDRSTKLHDLDFSNCHKLADQNPLQSFADTSSRCISVDEQGFREDFRIEVVLPGNEIPRWFSIYSDDGYMSFKVPSPTFRRTKALVLCAILRLQFAVDVNISREIFINGRSVISFSRQFFSLKSDHMWLYYIPCRKIRSLYSLLQDDWIHIEVSFRILGAPRNATLKGCGVYLINASHPSSIVGDEDDDTCLSARNDGINFCGSETCTSLSLDLMRSCSVSDAGEFERHPWQPSPQWKLPPTQPGLIVIPPGSIYSPIAQLIHQNSFSRSRDPISKKRDRELGEDHDSSIPETSTKRFQNSSCFPLGNNNVPRGSSQQ</sequence>
<evidence type="ECO:0000313" key="1">
    <source>
        <dbReference type="EMBL" id="KAI9376931.1"/>
    </source>
</evidence>
<reference evidence="1 2" key="1">
    <citation type="journal article" date="2006" name="Science">
        <title>The genome of black cottonwood, Populus trichocarpa (Torr. &amp; Gray).</title>
        <authorList>
            <person name="Tuskan G.A."/>
            <person name="Difazio S."/>
            <person name="Jansson S."/>
            <person name="Bohlmann J."/>
            <person name="Grigoriev I."/>
            <person name="Hellsten U."/>
            <person name="Putnam N."/>
            <person name="Ralph S."/>
            <person name="Rombauts S."/>
            <person name="Salamov A."/>
            <person name="Schein J."/>
            <person name="Sterck L."/>
            <person name="Aerts A."/>
            <person name="Bhalerao R.R."/>
            <person name="Bhalerao R.P."/>
            <person name="Blaudez D."/>
            <person name="Boerjan W."/>
            <person name="Brun A."/>
            <person name="Brunner A."/>
            <person name="Busov V."/>
            <person name="Campbell M."/>
            <person name="Carlson J."/>
            <person name="Chalot M."/>
            <person name="Chapman J."/>
            <person name="Chen G.L."/>
            <person name="Cooper D."/>
            <person name="Coutinho P.M."/>
            <person name="Couturier J."/>
            <person name="Covert S."/>
            <person name="Cronk Q."/>
            <person name="Cunningham R."/>
            <person name="Davis J."/>
            <person name="Degroeve S."/>
            <person name="Dejardin A."/>
            <person name="Depamphilis C."/>
            <person name="Detter J."/>
            <person name="Dirks B."/>
            <person name="Dubchak I."/>
            <person name="Duplessis S."/>
            <person name="Ehlting J."/>
            <person name="Ellis B."/>
            <person name="Gendler K."/>
            <person name="Goodstein D."/>
            <person name="Gribskov M."/>
            <person name="Grimwood J."/>
            <person name="Groover A."/>
            <person name="Gunter L."/>
            <person name="Hamberger B."/>
            <person name="Heinze B."/>
            <person name="Helariutta Y."/>
            <person name="Henrissat B."/>
            <person name="Holligan D."/>
            <person name="Holt R."/>
            <person name="Huang W."/>
            <person name="Islam-Faridi N."/>
            <person name="Jones S."/>
            <person name="Jones-Rhoades M."/>
            <person name="Jorgensen R."/>
            <person name="Joshi C."/>
            <person name="Kangasjarvi J."/>
            <person name="Karlsson J."/>
            <person name="Kelleher C."/>
            <person name="Kirkpatrick R."/>
            <person name="Kirst M."/>
            <person name="Kohler A."/>
            <person name="Kalluri U."/>
            <person name="Larimer F."/>
            <person name="Leebens-Mack J."/>
            <person name="Leple J.C."/>
            <person name="Locascio P."/>
            <person name="Lou Y."/>
            <person name="Lucas S."/>
            <person name="Martin F."/>
            <person name="Montanini B."/>
            <person name="Napoli C."/>
            <person name="Nelson D.R."/>
            <person name="Nelson C."/>
            <person name="Nieminen K."/>
            <person name="Nilsson O."/>
            <person name="Pereda V."/>
            <person name="Peter G."/>
            <person name="Philippe R."/>
            <person name="Pilate G."/>
            <person name="Poliakov A."/>
            <person name="Razumovskaya J."/>
            <person name="Richardson P."/>
            <person name="Rinaldi C."/>
            <person name="Ritland K."/>
            <person name="Rouze P."/>
            <person name="Ryaboy D."/>
            <person name="Schmutz J."/>
            <person name="Schrader J."/>
            <person name="Segerman B."/>
            <person name="Shin H."/>
            <person name="Siddiqui A."/>
            <person name="Sterky F."/>
            <person name="Terry A."/>
            <person name="Tsai C.J."/>
            <person name="Uberbacher E."/>
            <person name="Unneberg P."/>
            <person name="Vahala J."/>
            <person name="Wall K."/>
            <person name="Wessler S."/>
            <person name="Yang G."/>
            <person name="Yin T."/>
            <person name="Douglas C."/>
            <person name="Marra M."/>
            <person name="Sandberg G."/>
            <person name="Van de Peer Y."/>
            <person name="Rokhsar D."/>
        </authorList>
    </citation>
    <scope>NUCLEOTIDE SEQUENCE [LARGE SCALE GENOMIC DNA]</scope>
    <source>
        <strain evidence="2">cv. Nisqually</strain>
    </source>
</reference>
<organism evidence="1 2">
    <name type="scientific">Populus trichocarpa</name>
    <name type="common">Western balsam poplar</name>
    <name type="synonym">Populus balsamifera subsp. trichocarpa</name>
    <dbReference type="NCBI Taxonomy" id="3694"/>
    <lineage>
        <taxon>Eukaryota</taxon>
        <taxon>Viridiplantae</taxon>
        <taxon>Streptophyta</taxon>
        <taxon>Embryophyta</taxon>
        <taxon>Tracheophyta</taxon>
        <taxon>Spermatophyta</taxon>
        <taxon>Magnoliopsida</taxon>
        <taxon>eudicotyledons</taxon>
        <taxon>Gunneridae</taxon>
        <taxon>Pentapetalae</taxon>
        <taxon>rosids</taxon>
        <taxon>fabids</taxon>
        <taxon>Malpighiales</taxon>
        <taxon>Salicaceae</taxon>
        <taxon>Saliceae</taxon>
        <taxon>Populus</taxon>
    </lineage>
</organism>